<evidence type="ECO:0000256" key="1">
    <source>
        <dbReference type="ARBA" id="ARBA00001933"/>
    </source>
</evidence>
<keyword evidence="2 6" id="KW-0032">Aminotransferase</keyword>
<dbReference type="InterPro" id="IPR015422">
    <property type="entry name" value="PyrdxlP-dep_Trfase_small"/>
</dbReference>
<accession>A0ABY7QG43</accession>
<comment type="cofactor">
    <cofactor evidence="1">
        <name>pyridoxal 5'-phosphate</name>
        <dbReference type="ChEBI" id="CHEBI:597326"/>
    </cofactor>
</comment>
<dbReference type="GO" id="GO:0008483">
    <property type="term" value="F:transaminase activity"/>
    <property type="evidence" value="ECO:0007669"/>
    <property type="project" value="UniProtKB-KW"/>
</dbReference>
<evidence type="ECO:0000313" key="6">
    <source>
        <dbReference type="EMBL" id="WBP91541.1"/>
    </source>
</evidence>
<reference evidence="7" key="1">
    <citation type="submission" date="2022-12" db="EMBL/GenBank/DDBJ databases">
        <authorList>
            <person name="Mo P."/>
        </authorList>
    </citation>
    <scope>NUCLEOTIDE SEQUENCE [LARGE SCALE GENOMIC DNA]</scope>
    <source>
        <strain evidence="7">HUAS 3-15</strain>
    </source>
</reference>
<protein>
    <submittedName>
        <fullName evidence="6">PLP-dependent aminotransferase family protein</fullName>
    </submittedName>
</protein>
<evidence type="ECO:0000256" key="4">
    <source>
        <dbReference type="ARBA" id="ARBA00022898"/>
    </source>
</evidence>
<dbReference type="CDD" id="cd00609">
    <property type="entry name" value="AAT_like"/>
    <property type="match status" value="1"/>
</dbReference>
<keyword evidence="4" id="KW-0663">Pyridoxal phosphate</keyword>
<evidence type="ECO:0000313" key="7">
    <source>
        <dbReference type="Proteomes" id="UP001212821"/>
    </source>
</evidence>
<dbReference type="PANTHER" id="PTHR42790">
    <property type="entry name" value="AMINOTRANSFERASE"/>
    <property type="match status" value="1"/>
</dbReference>
<evidence type="ECO:0000259" key="5">
    <source>
        <dbReference type="Pfam" id="PF00155"/>
    </source>
</evidence>
<feature type="domain" description="Aminotransferase class I/classII large" evidence="5">
    <location>
        <begin position="49"/>
        <end position="402"/>
    </location>
</feature>
<dbReference type="InterPro" id="IPR015424">
    <property type="entry name" value="PyrdxlP-dep_Trfase"/>
</dbReference>
<name>A0ABY7QG43_9ACTN</name>
<dbReference type="RefSeq" id="WP_270150896.1">
    <property type="nucleotide sequence ID" value="NZ_CP115450.1"/>
</dbReference>
<dbReference type="Gene3D" id="3.90.1150.10">
    <property type="entry name" value="Aspartate Aminotransferase, domain 1"/>
    <property type="match status" value="1"/>
</dbReference>
<dbReference type="InterPro" id="IPR050859">
    <property type="entry name" value="Class-I_PLP-dep_aminotransf"/>
</dbReference>
<dbReference type="InterPro" id="IPR004839">
    <property type="entry name" value="Aminotransferase_I/II_large"/>
</dbReference>
<dbReference type="Gene3D" id="3.40.640.10">
    <property type="entry name" value="Type I PLP-dependent aspartate aminotransferase-like (Major domain)"/>
    <property type="match status" value="1"/>
</dbReference>
<sequence>MNFLNEVSQRFPDAISFAAGRPFEGLFDTELVHRYLRRYTDHLMERFDDDVALVRRTVLQYGRTKGIIHDLIARNLAVDENVVVDPESIVVTVGCQEALFLTLRALRRTEKDCLLTVLPCYVGVAGAAELVDMPLLPVKGSPEGIDLADLVAVVKRARESGLRPRALYVVADFANPSGISLDLETREQLLRLAEEHDFLLLEDNPYGIFHAPDADPLPTLKALDRDRRVIHLGSFAKTGLPGARIGYAIADQLVSDGNGGTQSLADQLAKIKSMLTVNTSPIAQAVIGGKLLEHDFSLRAANARENAVYQENLRHLLAGLAERFPPDQRSGVTWNVPTGGFFVVLDVPFPVDDELLELSARRHRVLWTPMHHFYGDGEPRHQIRLSFSYLTVDQIAVGLDRLAEFIHDQRERKSGTAPCRGGQL</sequence>
<dbReference type="EMBL" id="CP115450">
    <property type="protein sequence ID" value="WBP91541.1"/>
    <property type="molecule type" value="Genomic_DNA"/>
</dbReference>
<keyword evidence="7" id="KW-1185">Reference proteome</keyword>
<gene>
    <name evidence="6" type="ORF">O1G21_10150</name>
</gene>
<evidence type="ECO:0000256" key="3">
    <source>
        <dbReference type="ARBA" id="ARBA00022679"/>
    </source>
</evidence>
<keyword evidence="3" id="KW-0808">Transferase</keyword>
<dbReference type="Pfam" id="PF00155">
    <property type="entry name" value="Aminotran_1_2"/>
    <property type="match status" value="1"/>
</dbReference>
<dbReference type="PANTHER" id="PTHR42790:SF19">
    <property type="entry name" value="KYNURENINE_ALPHA-AMINOADIPATE AMINOTRANSFERASE, MITOCHONDRIAL"/>
    <property type="match status" value="1"/>
</dbReference>
<evidence type="ECO:0000256" key="2">
    <source>
        <dbReference type="ARBA" id="ARBA00022576"/>
    </source>
</evidence>
<dbReference type="Proteomes" id="UP001212821">
    <property type="component" value="Chromosome"/>
</dbReference>
<dbReference type="InterPro" id="IPR015421">
    <property type="entry name" value="PyrdxlP-dep_Trfase_major"/>
</dbReference>
<dbReference type="SUPFAM" id="SSF53383">
    <property type="entry name" value="PLP-dependent transferases"/>
    <property type="match status" value="1"/>
</dbReference>
<organism evidence="6 7">
    <name type="scientific">Kitasatospora cathayae</name>
    <dbReference type="NCBI Taxonomy" id="3004092"/>
    <lineage>
        <taxon>Bacteria</taxon>
        <taxon>Bacillati</taxon>
        <taxon>Actinomycetota</taxon>
        <taxon>Actinomycetes</taxon>
        <taxon>Kitasatosporales</taxon>
        <taxon>Streptomycetaceae</taxon>
        <taxon>Kitasatospora</taxon>
    </lineage>
</organism>
<proteinExistence type="predicted"/>